<dbReference type="NCBIfam" id="TIGR00133">
    <property type="entry name" value="gatB"/>
    <property type="match status" value="1"/>
</dbReference>
<dbReference type="SUPFAM" id="SSF55931">
    <property type="entry name" value="Glutamine synthetase/guanido kinase"/>
    <property type="match status" value="1"/>
</dbReference>
<keyword evidence="5 11" id="KW-0547">Nucleotide-binding</keyword>
<comment type="subunit">
    <text evidence="2 11">Heterotrimer of A, B and C subunits.</text>
</comment>
<feature type="domain" description="Asn/Gln amidotransferase" evidence="12">
    <location>
        <begin position="335"/>
        <end position="484"/>
    </location>
</feature>
<evidence type="ECO:0000313" key="13">
    <source>
        <dbReference type="EMBL" id="CAG5077977.1"/>
    </source>
</evidence>
<evidence type="ECO:0000256" key="7">
    <source>
        <dbReference type="ARBA" id="ARBA00022917"/>
    </source>
</evidence>
<dbReference type="GO" id="GO:0006412">
    <property type="term" value="P:translation"/>
    <property type="evidence" value="ECO:0007669"/>
    <property type="project" value="UniProtKB-UniRule"/>
</dbReference>
<dbReference type="InterPro" id="IPR018027">
    <property type="entry name" value="Asn/Gln_amidotransferase"/>
</dbReference>
<dbReference type="InterPro" id="IPR042114">
    <property type="entry name" value="GatB_C_1"/>
</dbReference>
<dbReference type="EC" id="6.3.5.-" evidence="11"/>
<evidence type="ECO:0000256" key="8">
    <source>
        <dbReference type="ARBA" id="ARBA00024799"/>
    </source>
</evidence>
<sequence length="487" mass="54226">MTLEEALSKYTPVIGLEVHAQLNTKSKAYSSDPNEFGSTPNTNVSPISLGHPGTLPRLNKEVVNSAIKLGLACQCDITREMHFDRKNYFYADLPKGYQITQDKTPICRGGRILIKDAQGNEKGIELTRIHMEEDSGKSMHDQDPFDTLIDLNRAGVPLLEMVTEPVIKDSTEAYNYLTEVRKLLRYLDVCDGNMEEGSMRCDVNISIMPKGSTEFGKRCEVKNLNSIRNVQRAIDSEIIRHAEILDKGGEVDVETRNFDAVTGTTTGLRSKEAAHDYRYFPEPDLGGITITQGYIDQIESSLPALPNDLYKKYINDLGLSDYDASNIVDSKAIALYFEEIIQHTKNYKSAANWVMGSVKSYLNQNAIEIDSFPISAQHIALLINLIDGGKINNGIATQKVFPAMLEKPNLTPEQIAADNNWIVQDNSDELESIIKGIFESNPSETARFKDGEKKLTGFFMGLVMRETKGTADPKTTAQLLNKIVNTI</sequence>
<evidence type="ECO:0000256" key="10">
    <source>
        <dbReference type="ARBA" id="ARBA00047913"/>
    </source>
</evidence>
<comment type="catalytic activity">
    <reaction evidence="9 11">
        <text>L-aspartyl-tRNA(Asn) + L-glutamine + ATP + H2O = L-asparaginyl-tRNA(Asn) + L-glutamate + ADP + phosphate + 2 H(+)</text>
        <dbReference type="Rhea" id="RHEA:14513"/>
        <dbReference type="Rhea" id="RHEA-COMP:9674"/>
        <dbReference type="Rhea" id="RHEA-COMP:9677"/>
        <dbReference type="ChEBI" id="CHEBI:15377"/>
        <dbReference type="ChEBI" id="CHEBI:15378"/>
        <dbReference type="ChEBI" id="CHEBI:29985"/>
        <dbReference type="ChEBI" id="CHEBI:30616"/>
        <dbReference type="ChEBI" id="CHEBI:43474"/>
        <dbReference type="ChEBI" id="CHEBI:58359"/>
        <dbReference type="ChEBI" id="CHEBI:78515"/>
        <dbReference type="ChEBI" id="CHEBI:78516"/>
        <dbReference type="ChEBI" id="CHEBI:456216"/>
    </reaction>
</comment>
<dbReference type="InterPro" id="IPR003789">
    <property type="entry name" value="Asn/Gln_tRNA_amidoTrase-B-like"/>
</dbReference>
<keyword evidence="6 11" id="KW-0067">ATP-binding</keyword>
<dbReference type="Proteomes" id="UP000683507">
    <property type="component" value="Chromosome"/>
</dbReference>
<dbReference type="EMBL" id="OU015584">
    <property type="protein sequence ID" value="CAG5077977.1"/>
    <property type="molecule type" value="Genomic_DNA"/>
</dbReference>
<comment type="catalytic activity">
    <reaction evidence="10 11">
        <text>L-glutamyl-tRNA(Gln) + L-glutamine + ATP + H2O = L-glutaminyl-tRNA(Gln) + L-glutamate + ADP + phosphate + H(+)</text>
        <dbReference type="Rhea" id="RHEA:17521"/>
        <dbReference type="Rhea" id="RHEA-COMP:9681"/>
        <dbReference type="Rhea" id="RHEA-COMP:9684"/>
        <dbReference type="ChEBI" id="CHEBI:15377"/>
        <dbReference type="ChEBI" id="CHEBI:15378"/>
        <dbReference type="ChEBI" id="CHEBI:29985"/>
        <dbReference type="ChEBI" id="CHEBI:30616"/>
        <dbReference type="ChEBI" id="CHEBI:43474"/>
        <dbReference type="ChEBI" id="CHEBI:58359"/>
        <dbReference type="ChEBI" id="CHEBI:78520"/>
        <dbReference type="ChEBI" id="CHEBI:78521"/>
        <dbReference type="ChEBI" id="CHEBI:456216"/>
    </reaction>
</comment>
<dbReference type="GO" id="GO:0005524">
    <property type="term" value="F:ATP binding"/>
    <property type="evidence" value="ECO:0007669"/>
    <property type="project" value="UniProtKB-KW"/>
</dbReference>
<dbReference type="HAMAP" id="MF_00121">
    <property type="entry name" value="GatB"/>
    <property type="match status" value="1"/>
</dbReference>
<gene>
    <name evidence="11 13" type="primary">gatB</name>
    <name evidence="13" type="ORF">CRYO30217_00532</name>
</gene>
<comment type="similarity">
    <text evidence="1 11">Belongs to the GatB/GatE family. GatB subfamily.</text>
</comment>
<dbReference type="InterPro" id="IPR017958">
    <property type="entry name" value="Gln-tRNA_amidoTrfase_suB_CS"/>
</dbReference>
<accession>A0A916JKN4</accession>
<organism evidence="13 14">
    <name type="scientific">Parvicella tangerina</name>
    <dbReference type="NCBI Taxonomy" id="2829795"/>
    <lineage>
        <taxon>Bacteria</taxon>
        <taxon>Pseudomonadati</taxon>
        <taxon>Bacteroidota</taxon>
        <taxon>Flavobacteriia</taxon>
        <taxon>Flavobacteriales</taxon>
        <taxon>Parvicellaceae</taxon>
        <taxon>Parvicella</taxon>
    </lineage>
</organism>
<protein>
    <recommendedName>
        <fullName evidence="3 11">Aspartyl/glutamyl-tRNA(Asn/Gln) amidotransferase subunit B</fullName>
        <shortName evidence="11">Asp/Glu-ADT subunit B</shortName>
        <ecNumber evidence="11">6.3.5.-</ecNumber>
    </recommendedName>
</protein>
<proteinExistence type="inferred from homology"/>
<dbReference type="NCBIfam" id="NF004014">
    <property type="entry name" value="PRK05477.1-4"/>
    <property type="match status" value="1"/>
</dbReference>
<keyword evidence="7 11" id="KW-0648">Protein biosynthesis</keyword>
<dbReference type="GO" id="GO:0050567">
    <property type="term" value="F:glutaminyl-tRNA synthase (glutamine-hydrolyzing) activity"/>
    <property type="evidence" value="ECO:0007669"/>
    <property type="project" value="UniProtKB-UniRule"/>
</dbReference>
<dbReference type="InterPro" id="IPR004413">
    <property type="entry name" value="GatB"/>
</dbReference>
<dbReference type="KEGG" id="ptan:CRYO30217_00532"/>
<evidence type="ECO:0000259" key="12">
    <source>
        <dbReference type="SMART" id="SM00845"/>
    </source>
</evidence>
<dbReference type="InterPro" id="IPR014746">
    <property type="entry name" value="Gln_synth/guanido_kin_cat_dom"/>
</dbReference>
<dbReference type="Gene3D" id="1.10.150.380">
    <property type="entry name" value="GatB domain, N-terminal subdomain"/>
    <property type="match status" value="1"/>
</dbReference>
<evidence type="ECO:0000256" key="3">
    <source>
        <dbReference type="ARBA" id="ARBA00016923"/>
    </source>
</evidence>
<dbReference type="Pfam" id="PF02934">
    <property type="entry name" value="GatB_N"/>
    <property type="match status" value="1"/>
</dbReference>
<dbReference type="InterPro" id="IPR017959">
    <property type="entry name" value="Asn/Gln-tRNA_amidoTrfase_suB/E"/>
</dbReference>
<evidence type="ECO:0000256" key="1">
    <source>
        <dbReference type="ARBA" id="ARBA00005306"/>
    </source>
</evidence>
<evidence type="ECO:0000256" key="2">
    <source>
        <dbReference type="ARBA" id="ARBA00011123"/>
    </source>
</evidence>
<evidence type="ECO:0000256" key="4">
    <source>
        <dbReference type="ARBA" id="ARBA00022598"/>
    </source>
</evidence>
<dbReference type="PROSITE" id="PS01234">
    <property type="entry name" value="GATB"/>
    <property type="match status" value="1"/>
</dbReference>
<reference evidence="13" key="1">
    <citation type="submission" date="2021-04" db="EMBL/GenBank/DDBJ databases">
        <authorList>
            <person name="Rodrigo-Torres L."/>
            <person name="Arahal R. D."/>
            <person name="Lucena T."/>
        </authorList>
    </citation>
    <scope>NUCLEOTIDE SEQUENCE</scope>
    <source>
        <strain evidence="13">AS29M-1</strain>
    </source>
</reference>
<dbReference type="AlphaFoldDB" id="A0A916JKN4"/>
<dbReference type="InterPro" id="IPR023168">
    <property type="entry name" value="GatB_Yqey_C_2"/>
</dbReference>
<dbReference type="RefSeq" id="WP_258540763.1">
    <property type="nucleotide sequence ID" value="NZ_OU015584.1"/>
</dbReference>
<evidence type="ECO:0000256" key="11">
    <source>
        <dbReference type="HAMAP-Rule" id="MF_00121"/>
    </source>
</evidence>
<dbReference type="SUPFAM" id="SSF89095">
    <property type="entry name" value="GatB/YqeY motif"/>
    <property type="match status" value="1"/>
</dbReference>
<dbReference type="SMART" id="SM00845">
    <property type="entry name" value="GatB_Yqey"/>
    <property type="match status" value="1"/>
</dbReference>
<dbReference type="Gene3D" id="1.10.10.410">
    <property type="match status" value="1"/>
</dbReference>
<dbReference type="PANTHER" id="PTHR11659">
    <property type="entry name" value="GLUTAMYL-TRNA GLN AMIDOTRANSFERASE SUBUNIT B MITOCHONDRIAL AND PROKARYOTIC PET112-RELATED"/>
    <property type="match status" value="1"/>
</dbReference>
<evidence type="ECO:0000256" key="6">
    <source>
        <dbReference type="ARBA" id="ARBA00022840"/>
    </source>
</evidence>
<evidence type="ECO:0000313" key="14">
    <source>
        <dbReference type="Proteomes" id="UP000683507"/>
    </source>
</evidence>
<evidence type="ECO:0000256" key="9">
    <source>
        <dbReference type="ARBA" id="ARBA00047380"/>
    </source>
</evidence>
<name>A0A916JKN4_9FLAO</name>
<evidence type="ECO:0000256" key="5">
    <source>
        <dbReference type="ARBA" id="ARBA00022741"/>
    </source>
</evidence>
<comment type="function">
    <text evidence="8 11">Allows the formation of correctly charged Asn-tRNA(Asn) or Gln-tRNA(Gln) through the transamidation of misacylated Asp-tRNA(Asn) or Glu-tRNA(Gln) in organisms which lack either or both of asparaginyl-tRNA or glutaminyl-tRNA synthetases. The reaction takes place in the presence of glutamine and ATP through an activated phospho-Asp-tRNA(Asn) or phospho-Glu-tRNA(Gln).</text>
</comment>
<keyword evidence="14" id="KW-1185">Reference proteome</keyword>
<dbReference type="InterPro" id="IPR006075">
    <property type="entry name" value="Asn/Gln-tRNA_Trfase_suB/E_cat"/>
</dbReference>
<keyword evidence="4 11" id="KW-0436">Ligase</keyword>
<dbReference type="NCBIfam" id="NF004012">
    <property type="entry name" value="PRK05477.1-2"/>
    <property type="match status" value="1"/>
</dbReference>
<dbReference type="Pfam" id="PF02637">
    <property type="entry name" value="GatB_Yqey"/>
    <property type="match status" value="1"/>
</dbReference>